<sequence length="153" mass="17327">MRSLNNCVVKRRAWSRFPESVRIAQDSMSIFFSFFPVKPEEKENVFSGFRAPSPSPLPVTLAKAIPPIRMRSNPFPVLELTYYGKLITLRRIHVIWLSLQGSGAANMQRFVTPKSVLHHVTLDFANFQRSAVEVDHLFREGNIGEDLGEGILG</sequence>
<gene>
    <name evidence="1" type="ORF">SAY87_017963</name>
</gene>
<name>A0AAN7L2K3_9MYRT</name>
<proteinExistence type="predicted"/>
<reference evidence="1 2" key="1">
    <citation type="journal article" date="2023" name="Hortic Res">
        <title>Pangenome of water caltrop reveals structural variations and asymmetric subgenome divergence after allopolyploidization.</title>
        <authorList>
            <person name="Zhang X."/>
            <person name="Chen Y."/>
            <person name="Wang L."/>
            <person name="Yuan Y."/>
            <person name="Fang M."/>
            <person name="Shi L."/>
            <person name="Lu R."/>
            <person name="Comes H.P."/>
            <person name="Ma Y."/>
            <person name="Chen Y."/>
            <person name="Huang G."/>
            <person name="Zhou Y."/>
            <person name="Zheng Z."/>
            <person name="Qiu Y."/>
        </authorList>
    </citation>
    <scope>NUCLEOTIDE SEQUENCE [LARGE SCALE GENOMIC DNA]</scope>
    <source>
        <tissue evidence="1">Roots</tissue>
    </source>
</reference>
<organism evidence="1 2">
    <name type="scientific">Trapa incisa</name>
    <dbReference type="NCBI Taxonomy" id="236973"/>
    <lineage>
        <taxon>Eukaryota</taxon>
        <taxon>Viridiplantae</taxon>
        <taxon>Streptophyta</taxon>
        <taxon>Embryophyta</taxon>
        <taxon>Tracheophyta</taxon>
        <taxon>Spermatophyta</taxon>
        <taxon>Magnoliopsida</taxon>
        <taxon>eudicotyledons</taxon>
        <taxon>Gunneridae</taxon>
        <taxon>Pentapetalae</taxon>
        <taxon>rosids</taxon>
        <taxon>malvids</taxon>
        <taxon>Myrtales</taxon>
        <taxon>Lythraceae</taxon>
        <taxon>Trapa</taxon>
    </lineage>
</organism>
<comment type="caution">
    <text evidence="1">The sequence shown here is derived from an EMBL/GenBank/DDBJ whole genome shotgun (WGS) entry which is preliminary data.</text>
</comment>
<evidence type="ECO:0000313" key="1">
    <source>
        <dbReference type="EMBL" id="KAK4777776.1"/>
    </source>
</evidence>
<dbReference type="EMBL" id="JAXIOK010000002">
    <property type="protein sequence ID" value="KAK4777776.1"/>
    <property type="molecule type" value="Genomic_DNA"/>
</dbReference>
<dbReference type="AlphaFoldDB" id="A0AAN7L2K3"/>
<keyword evidence="2" id="KW-1185">Reference proteome</keyword>
<dbReference type="Proteomes" id="UP001345219">
    <property type="component" value="Chromosome 14"/>
</dbReference>
<evidence type="ECO:0000313" key="2">
    <source>
        <dbReference type="Proteomes" id="UP001345219"/>
    </source>
</evidence>
<protein>
    <submittedName>
        <fullName evidence="1">Uncharacterized protein</fullName>
    </submittedName>
</protein>
<accession>A0AAN7L2K3</accession>